<dbReference type="Proteomes" id="UP000034024">
    <property type="component" value="Chromosome"/>
</dbReference>
<proteinExistence type="predicted"/>
<reference evidence="2 4" key="1">
    <citation type="submission" date="2015-01" db="EMBL/GenBank/DDBJ databases">
        <title>Deinococcus soli/N5/whole genome sequencing.</title>
        <authorList>
            <person name="Kim M.K."/>
            <person name="Srinivasan S."/>
            <person name="Lee J.-J."/>
        </authorList>
    </citation>
    <scope>NUCLEOTIDE SEQUENCE [LARGE SCALE GENOMIC DNA]</scope>
    <source>
        <strain evidence="2 4">N5</strain>
    </source>
</reference>
<keyword evidence="4" id="KW-1185">Reference proteome</keyword>
<protein>
    <submittedName>
        <fullName evidence="2">Uncharacterized protein</fullName>
    </submittedName>
</protein>
<dbReference type="KEGG" id="dch:SY84_12905"/>
<feature type="signal peptide" evidence="1">
    <location>
        <begin position="1"/>
        <end position="26"/>
    </location>
</feature>
<dbReference type="RefSeq" id="WP_046844345.1">
    <property type="nucleotide sequence ID" value="NZ_CP011389.1"/>
</dbReference>
<feature type="chain" id="PRO_5002517256" evidence="1">
    <location>
        <begin position="27"/>
        <end position="155"/>
    </location>
</feature>
<accession>A0A0F7JSR6</accession>
<dbReference type="Proteomes" id="UP001185331">
    <property type="component" value="Unassembled WGS sequence"/>
</dbReference>
<gene>
    <name evidence="3" type="ORF">J2Y00_004070</name>
    <name evidence="2" type="ORF">SY84_12905</name>
</gene>
<name>A0A0F7JSR6_9DEIO</name>
<dbReference type="AlphaFoldDB" id="A0A0F7JSR6"/>
<dbReference type="EMBL" id="CP011389">
    <property type="protein sequence ID" value="AKH17778.1"/>
    <property type="molecule type" value="Genomic_DNA"/>
</dbReference>
<evidence type="ECO:0000256" key="1">
    <source>
        <dbReference type="SAM" id="SignalP"/>
    </source>
</evidence>
<organism evidence="2 4">
    <name type="scientific">Deinococcus soli</name>
    <name type="common">ex Cha et al. 2016</name>
    <dbReference type="NCBI Taxonomy" id="1309411"/>
    <lineage>
        <taxon>Bacteria</taxon>
        <taxon>Thermotogati</taxon>
        <taxon>Deinococcota</taxon>
        <taxon>Deinococci</taxon>
        <taxon>Deinococcales</taxon>
        <taxon>Deinococcaceae</taxon>
        <taxon>Deinococcus</taxon>
    </lineage>
</organism>
<evidence type="ECO:0000313" key="3">
    <source>
        <dbReference type="EMBL" id="MDR6220452.1"/>
    </source>
</evidence>
<evidence type="ECO:0000313" key="2">
    <source>
        <dbReference type="EMBL" id="AKH17778.1"/>
    </source>
</evidence>
<dbReference type="EMBL" id="JAVDQK010000013">
    <property type="protein sequence ID" value="MDR6220452.1"/>
    <property type="molecule type" value="Genomic_DNA"/>
</dbReference>
<keyword evidence="1" id="KW-0732">Signal</keyword>
<dbReference type="PATRIC" id="fig|1309411.5.peg.2619"/>
<sequence>MTTPRTLTRAALATPLLALGLASAQAPAPSAQQLATATYVILDPVIEGNQNLVNADQRRSILEAMKRDSGGALKRRYPQATIAAAPTANAIQVRPVFVAPNALVPWNKLGARLELQMPQGQKYSVSESFGISVLLRYRAEFVNYMYDQLATRLPR</sequence>
<reference evidence="3" key="2">
    <citation type="submission" date="2023-07" db="EMBL/GenBank/DDBJ databases">
        <title>Sorghum-associated microbial communities from plants grown in Nebraska, USA.</title>
        <authorList>
            <person name="Schachtman D."/>
        </authorList>
    </citation>
    <scope>NUCLEOTIDE SEQUENCE</scope>
    <source>
        <strain evidence="3">BE330</strain>
    </source>
</reference>
<evidence type="ECO:0000313" key="4">
    <source>
        <dbReference type="Proteomes" id="UP000034024"/>
    </source>
</evidence>
<dbReference type="OrthoDB" id="69443at2"/>